<keyword evidence="5" id="KW-1185">Reference proteome</keyword>
<feature type="transmembrane region" description="Helical" evidence="2">
    <location>
        <begin position="15"/>
        <end position="32"/>
    </location>
</feature>
<proteinExistence type="predicted"/>
<dbReference type="EMBL" id="CACSIO010000011">
    <property type="protein sequence ID" value="CAA0103911.1"/>
    <property type="molecule type" value="Genomic_DNA"/>
</dbReference>
<feature type="compositionally biased region" description="Low complexity" evidence="1">
    <location>
        <begin position="44"/>
        <end position="67"/>
    </location>
</feature>
<dbReference type="Proteomes" id="UP000441399">
    <property type="component" value="Unassembled WGS sequence"/>
</dbReference>
<accession>A0A5S9PJC2</accession>
<evidence type="ECO:0000259" key="3">
    <source>
        <dbReference type="Pfam" id="PF10816"/>
    </source>
</evidence>
<evidence type="ECO:0000256" key="1">
    <source>
        <dbReference type="SAM" id="MobiDB-lite"/>
    </source>
</evidence>
<keyword evidence="2" id="KW-1133">Transmembrane helix</keyword>
<protein>
    <recommendedName>
        <fullName evidence="3">DUF2760 domain-containing protein</fullName>
    </recommendedName>
</protein>
<feature type="domain" description="DUF2760" evidence="3">
    <location>
        <begin position="74"/>
        <end position="196"/>
    </location>
</feature>
<feature type="region of interest" description="Disordered" evidence="1">
    <location>
        <begin position="39"/>
        <end position="67"/>
    </location>
</feature>
<sequence>MNIDLQTLPTTIDPLHVGLAVIAVVFFILFLVKGKGNNTPAPAPQAQEKAPETTLEPKPAAPAKTAPVLKEASPDAALQLLTLLQQEGRFVDFIQEDLTTYSDADVGAAARVVHEGSKKALNTHFTLAPVRSEDEEAQVTLNEGFNASEMRLTGNVVGEAPFTGVLVHKGWKVTASNLPKIADGHDTRIIAPAEVEL</sequence>
<gene>
    <name evidence="4" type="ORF">OPDIPICF_04585</name>
</gene>
<keyword evidence="2" id="KW-0812">Transmembrane</keyword>
<reference evidence="4 5" key="1">
    <citation type="submission" date="2019-11" db="EMBL/GenBank/DDBJ databases">
        <authorList>
            <person name="Holert J."/>
        </authorList>
    </citation>
    <scope>NUCLEOTIDE SEQUENCE [LARGE SCALE GENOMIC DNA]</scope>
    <source>
        <strain evidence="4">SB11_3</strain>
    </source>
</reference>
<dbReference type="AlphaFoldDB" id="A0A5S9PJC2"/>
<evidence type="ECO:0000313" key="4">
    <source>
        <dbReference type="EMBL" id="CAA0103911.1"/>
    </source>
</evidence>
<keyword evidence="2" id="KW-0472">Membrane</keyword>
<dbReference type="OrthoDB" id="21395at2"/>
<dbReference type="Pfam" id="PF10816">
    <property type="entry name" value="DUF2760"/>
    <property type="match status" value="1"/>
</dbReference>
<evidence type="ECO:0000313" key="5">
    <source>
        <dbReference type="Proteomes" id="UP000441399"/>
    </source>
</evidence>
<evidence type="ECO:0000256" key="2">
    <source>
        <dbReference type="SAM" id="Phobius"/>
    </source>
</evidence>
<dbReference type="InterPro" id="IPR021212">
    <property type="entry name" value="DUF2760"/>
</dbReference>
<name>A0A5S9PJC2_9GAMM</name>
<organism evidence="4 5">
    <name type="scientific">BD1-7 clade bacterium</name>
    <dbReference type="NCBI Taxonomy" id="2029982"/>
    <lineage>
        <taxon>Bacteria</taxon>
        <taxon>Pseudomonadati</taxon>
        <taxon>Pseudomonadota</taxon>
        <taxon>Gammaproteobacteria</taxon>
        <taxon>Cellvibrionales</taxon>
        <taxon>Spongiibacteraceae</taxon>
        <taxon>BD1-7 clade</taxon>
    </lineage>
</organism>